<accession>A0AB74EDV5</accession>
<name>A0AB74EDV5_NEIGO</name>
<dbReference type="EMBL" id="LT591897">
    <property type="protein sequence ID" value="SBQ22921.1"/>
    <property type="molecule type" value="Genomic_DNA"/>
</dbReference>
<evidence type="ECO:0000313" key="2">
    <source>
        <dbReference type="EMBL" id="SBQ22921.1"/>
    </source>
</evidence>
<gene>
    <name evidence="1" type="ORF">WHOF_00626</name>
    <name evidence="2" type="ORF">WHOF_02038</name>
</gene>
<sequence length="149" mass="16686">MRYFNRNGRMPDNLILISVLAKPSPTHARKTLIGGYHIAAFQTDLDGRIDRMRADLPSLTMVKLGKPLPRKGGIRIGFDIALSVGENISVCRLNIGITAFQFANNRNRTDCSDTAKNKCRLKPGLSGFRRHFLFRRLPLPPRTLPATIS</sequence>
<dbReference type="Proteomes" id="UP000239837">
    <property type="component" value="Chromosome"/>
</dbReference>
<dbReference type="AlphaFoldDB" id="A0AB74EDV5"/>
<dbReference type="EMBL" id="FLKW01000004">
    <property type="protein sequence ID" value="SBM96610.1"/>
    <property type="molecule type" value="Genomic_DNA"/>
</dbReference>
<organism evidence="1">
    <name type="scientific">Neisseria gonorrhoeae</name>
    <dbReference type="NCBI Taxonomy" id="485"/>
    <lineage>
        <taxon>Bacteria</taxon>
        <taxon>Pseudomonadati</taxon>
        <taxon>Pseudomonadota</taxon>
        <taxon>Betaproteobacteria</taxon>
        <taxon>Neisseriales</taxon>
        <taxon>Neisseriaceae</taxon>
        <taxon>Neisseria</taxon>
    </lineage>
</organism>
<reference evidence="1" key="1">
    <citation type="submission" date="2016-05" db="EMBL/GenBank/DDBJ databases">
        <authorList>
            <consortium name="Pathogen Informatics"/>
        </authorList>
    </citation>
    <scope>NUCLEOTIDE SEQUENCE</scope>
    <source>
        <strain evidence="1">WHO F</strain>
    </source>
</reference>
<protein>
    <submittedName>
        <fullName evidence="1">Uncharacterized protein</fullName>
    </submittedName>
</protein>
<evidence type="ECO:0000313" key="1">
    <source>
        <dbReference type="EMBL" id="SBM96610.1"/>
    </source>
</evidence>
<proteinExistence type="predicted"/>